<dbReference type="GO" id="GO:0009358">
    <property type="term" value="C:polyphosphate kinase complex"/>
    <property type="evidence" value="ECO:0007669"/>
    <property type="project" value="InterPro"/>
</dbReference>
<dbReference type="NCBIfam" id="NF003918">
    <property type="entry name" value="PRK05443.1-2"/>
    <property type="match status" value="1"/>
</dbReference>
<keyword evidence="13" id="KW-1185">Reference proteome</keyword>
<feature type="domain" description="Polyphosphate kinase C-terminal" evidence="10">
    <location>
        <begin position="542"/>
        <end position="714"/>
    </location>
</feature>
<evidence type="ECO:0000256" key="4">
    <source>
        <dbReference type="ARBA" id="ARBA00022777"/>
    </source>
</evidence>
<feature type="binding site" evidence="6">
    <location>
        <position position="414"/>
    </location>
    <ligand>
        <name>Mg(2+)</name>
        <dbReference type="ChEBI" id="CHEBI:18420"/>
    </ligand>
</feature>
<comment type="cofactor">
    <cofactor evidence="6">
        <name>Mg(2+)</name>
        <dbReference type="ChEBI" id="CHEBI:18420"/>
    </cofactor>
</comment>
<evidence type="ECO:0000259" key="10">
    <source>
        <dbReference type="Pfam" id="PF13090"/>
    </source>
</evidence>
<evidence type="ECO:0000256" key="1">
    <source>
        <dbReference type="ARBA" id="ARBA00022553"/>
    </source>
</evidence>
<evidence type="ECO:0000256" key="2">
    <source>
        <dbReference type="ARBA" id="ARBA00022679"/>
    </source>
</evidence>
<sequence>MNTEGFTNSEVLDAQPIEEPIVETPPAVEVPPPPPPVPSLDDSSLYIHRELSQLQFNIRVLEQALDESYPLLERLKFLLIFSSNLDEFFEIRVAGLKKQINFAREQAGADGLQPHQALARISELVHEQVSRQYAILNDVLLPELAKHQINFIRRRYWTPKLKTWVRRYFRDEIVPIITPIGLDPTHPFPLLVNKSLNFIVELEGVDAFGRDSGLAIIPAPRLLPRIIRVPEDIAGPGDNYVFLSSMIHAHADDLFQGMKVKGCYQFRLTRNADLSVDTEDVEDLARALRGELFSRRYGDAVRLEVADTCPKHLSDYLLKQFNLSEGELYQVNGPVNLTRLFSITGLDSHPELQNAPFTPVIPKLLQNSDNLFNVVGKQDILLLHPFESFTPVVDLLRQAAKDPHVLAIKQTLYRSGANSEIVDALVEAARNGKEVTAVIELRARFDEESNLQLASRLQQAGAVVIYGVVGFKTHAKMMLILRRENGELVRYAHLGTGNYHAANARLYTDYSMLTSDDALCEDVSKLFSQLIGMGKTLRMKKLLHAPFTLKKGILDMIARETQHASEGKPAQIMAKVNALTDPKIIRALYKASQAGVKIDLVVRGMCCLRPGIPGVSHNIQVRSIIGRFLEHSRIYYFLNGGDEKLYLSSADWMERNLDKRVETCFPVEGKKLVSRVKKELESYLTDNTQSWILQPDGRYVRVSPTGNQNPRNAQAGLLEKLTNPVISVR</sequence>
<dbReference type="SUPFAM" id="SSF56024">
    <property type="entry name" value="Phospholipase D/nuclease"/>
    <property type="match status" value="2"/>
</dbReference>
<dbReference type="Pfam" id="PF13089">
    <property type="entry name" value="PP_kinase_N"/>
    <property type="match status" value="1"/>
</dbReference>
<dbReference type="InterPro" id="IPR024953">
    <property type="entry name" value="PP_kinase_middle"/>
</dbReference>
<keyword evidence="5 6" id="KW-0067">ATP-binding</keyword>
<reference evidence="12 13" key="1">
    <citation type="submission" date="2016-10" db="EMBL/GenBank/DDBJ databases">
        <authorList>
            <person name="de Groot N.N."/>
        </authorList>
    </citation>
    <scope>NUCLEOTIDE SEQUENCE [LARGE SCALE GENOMIC DNA]</scope>
    <source>
        <strain evidence="12 13">JCM 21544</strain>
    </source>
</reference>
<dbReference type="GO" id="GO:0005524">
    <property type="term" value="F:ATP binding"/>
    <property type="evidence" value="ECO:0007669"/>
    <property type="project" value="UniProtKB-KW"/>
</dbReference>
<feature type="domain" description="Polyphosphate kinase N-terminal" evidence="9">
    <location>
        <begin position="46"/>
        <end position="151"/>
    </location>
</feature>
<keyword evidence="3 6" id="KW-0547">Nucleotide-binding</keyword>
<dbReference type="EC" id="2.7.4.1" evidence="6 7"/>
<dbReference type="Gene3D" id="3.30.1840.10">
    <property type="entry name" value="Polyphosphate kinase middle domain"/>
    <property type="match status" value="1"/>
</dbReference>
<dbReference type="NCBIfam" id="NF003921">
    <property type="entry name" value="PRK05443.2-2"/>
    <property type="match status" value="1"/>
</dbReference>
<evidence type="ECO:0000256" key="5">
    <source>
        <dbReference type="ARBA" id="ARBA00022840"/>
    </source>
</evidence>
<comment type="similarity">
    <text evidence="6 7">Belongs to the polyphosphate kinase 1 (PPK1) family.</text>
</comment>
<evidence type="ECO:0000259" key="9">
    <source>
        <dbReference type="Pfam" id="PF13089"/>
    </source>
</evidence>
<dbReference type="Proteomes" id="UP000198706">
    <property type="component" value="Unassembled WGS sequence"/>
</dbReference>
<dbReference type="CDD" id="cd09165">
    <property type="entry name" value="PLDc_PaPPK1_C1_like"/>
    <property type="match status" value="1"/>
</dbReference>
<dbReference type="Gene3D" id="1.20.58.310">
    <property type="entry name" value="Polyphosphate kinase N-terminal domain"/>
    <property type="match status" value="1"/>
</dbReference>
<keyword evidence="4 6" id="KW-0418">Kinase</keyword>
<feature type="domain" description="Polyphosphate kinase C-terminal" evidence="11">
    <location>
        <begin position="370"/>
        <end position="533"/>
    </location>
</feature>
<dbReference type="GO" id="GO:0008976">
    <property type="term" value="F:polyphosphate kinase activity"/>
    <property type="evidence" value="ECO:0007669"/>
    <property type="project" value="UniProtKB-UniRule"/>
</dbReference>
<evidence type="ECO:0000259" key="11">
    <source>
        <dbReference type="Pfam" id="PF17941"/>
    </source>
</evidence>
<feature type="domain" description="Polyphosphate kinase middle" evidence="8">
    <location>
        <begin position="162"/>
        <end position="343"/>
    </location>
</feature>
<evidence type="ECO:0000313" key="12">
    <source>
        <dbReference type="EMBL" id="SDJ37697.1"/>
    </source>
</evidence>
<dbReference type="STRING" id="137658.SAMN05216186_101288"/>
<dbReference type="CDD" id="cd09168">
    <property type="entry name" value="PLDc_PaPPK1_C2_like"/>
    <property type="match status" value="1"/>
</dbReference>
<dbReference type="Pfam" id="PF02503">
    <property type="entry name" value="PP_kinase"/>
    <property type="match status" value="1"/>
</dbReference>
<proteinExistence type="inferred from homology"/>
<dbReference type="NCBIfam" id="TIGR03705">
    <property type="entry name" value="poly_P_kin"/>
    <property type="match status" value="1"/>
</dbReference>
<dbReference type="InterPro" id="IPR036832">
    <property type="entry name" value="PPK_N_dom_sf"/>
</dbReference>
<feature type="binding site" evidence="6">
    <location>
        <position position="444"/>
    </location>
    <ligand>
        <name>Mg(2+)</name>
        <dbReference type="ChEBI" id="CHEBI:18420"/>
    </ligand>
</feature>
<dbReference type="InterPro" id="IPR025200">
    <property type="entry name" value="PPK_C_dom2"/>
</dbReference>
<evidence type="ECO:0000256" key="3">
    <source>
        <dbReference type="ARBA" id="ARBA00022741"/>
    </source>
</evidence>
<dbReference type="HAMAP" id="MF_00347">
    <property type="entry name" value="Polyphosphate_kinase"/>
    <property type="match status" value="1"/>
</dbReference>
<comment type="catalytic activity">
    <reaction evidence="6 7">
        <text>[phosphate](n) + ATP = [phosphate](n+1) + ADP</text>
        <dbReference type="Rhea" id="RHEA:19573"/>
        <dbReference type="Rhea" id="RHEA-COMP:9859"/>
        <dbReference type="Rhea" id="RHEA-COMP:14280"/>
        <dbReference type="ChEBI" id="CHEBI:16838"/>
        <dbReference type="ChEBI" id="CHEBI:30616"/>
        <dbReference type="ChEBI" id="CHEBI:456216"/>
        <dbReference type="EC" id="2.7.4.1"/>
    </reaction>
</comment>
<dbReference type="NCBIfam" id="NF003917">
    <property type="entry name" value="PRK05443.1-1"/>
    <property type="match status" value="1"/>
</dbReference>
<dbReference type="Pfam" id="PF13090">
    <property type="entry name" value="PP_kinase_C"/>
    <property type="match status" value="1"/>
</dbReference>
<keyword evidence="1 6" id="KW-0597">Phosphoprotein</keyword>
<dbReference type="InterPro" id="IPR025198">
    <property type="entry name" value="PPK_N_dom"/>
</dbReference>
<dbReference type="InterPro" id="IPR041108">
    <property type="entry name" value="PP_kinase_C_1"/>
</dbReference>
<dbReference type="Gene3D" id="3.30.870.10">
    <property type="entry name" value="Endonuclease Chain A"/>
    <property type="match status" value="2"/>
</dbReference>
<dbReference type="RefSeq" id="WP_084333153.1">
    <property type="nucleotide sequence ID" value="NZ_FNFD01000001.1"/>
</dbReference>
<feature type="binding site" evidence="6">
    <location>
        <position position="603"/>
    </location>
    <ligand>
        <name>ATP</name>
        <dbReference type="ChEBI" id="CHEBI:30616"/>
    </ligand>
</feature>
<keyword evidence="2 6" id="KW-0808">Transferase</keyword>
<evidence type="ECO:0000256" key="7">
    <source>
        <dbReference type="RuleBase" id="RU003800"/>
    </source>
</evidence>
<dbReference type="SUPFAM" id="SSF140356">
    <property type="entry name" value="PPK N-terminal domain-like"/>
    <property type="match status" value="1"/>
</dbReference>
<dbReference type="SUPFAM" id="SSF143724">
    <property type="entry name" value="PHP14-like"/>
    <property type="match status" value="1"/>
</dbReference>
<feature type="binding site" evidence="6">
    <location>
        <position position="507"/>
    </location>
    <ligand>
        <name>ATP</name>
        <dbReference type="ChEBI" id="CHEBI:30616"/>
    </ligand>
</feature>
<keyword evidence="6" id="KW-0460">Magnesium</keyword>
<accession>A0A1G8T8H9</accession>
<dbReference type="InterPro" id="IPR036830">
    <property type="entry name" value="PP_kinase_middle_dom_sf"/>
</dbReference>
<evidence type="ECO:0000256" key="6">
    <source>
        <dbReference type="HAMAP-Rule" id="MF_00347"/>
    </source>
</evidence>
<dbReference type="PANTHER" id="PTHR30218:SF0">
    <property type="entry name" value="POLYPHOSPHATE KINASE"/>
    <property type="match status" value="1"/>
</dbReference>
<dbReference type="GO" id="GO:0006799">
    <property type="term" value="P:polyphosphate biosynthetic process"/>
    <property type="evidence" value="ECO:0007669"/>
    <property type="project" value="UniProtKB-UniRule"/>
</dbReference>
<dbReference type="GO" id="GO:0046872">
    <property type="term" value="F:metal ion binding"/>
    <property type="evidence" value="ECO:0007669"/>
    <property type="project" value="UniProtKB-KW"/>
</dbReference>
<dbReference type="Pfam" id="PF17941">
    <property type="entry name" value="PP_kinase_C_1"/>
    <property type="match status" value="1"/>
</dbReference>
<comment type="PTM">
    <text evidence="6 7">An intermediate of this reaction is the autophosphorylated ppk in which a phosphate is covalently linked to a histidine residue through a N-P bond.</text>
</comment>
<feature type="binding site" evidence="6">
    <location>
        <position position="84"/>
    </location>
    <ligand>
        <name>ATP</name>
        <dbReference type="ChEBI" id="CHEBI:30616"/>
    </ligand>
</feature>
<dbReference type="AlphaFoldDB" id="A0A1G8T8H9"/>
<dbReference type="InterPro" id="IPR003414">
    <property type="entry name" value="PP_kinase"/>
</dbReference>
<evidence type="ECO:0000313" key="13">
    <source>
        <dbReference type="Proteomes" id="UP000198706"/>
    </source>
</evidence>
<dbReference type="EMBL" id="FNFD01000001">
    <property type="protein sequence ID" value="SDJ37697.1"/>
    <property type="molecule type" value="Genomic_DNA"/>
</dbReference>
<dbReference type="PANTHER" id="PTHR30218">
    <property type="entry name" value="POLYPHOSPHATE KINASE"/>
    <property type="match status" value="1"/>
</dbReference>
<keyword evidence="6" id="KW-0479">Metal-binding</keyword>
<protein>
    <recommendedName>
        <fullName evidence="6 7">Polyphosphate kinase</fullName>
        <ecNumber evidence="6 7">2.7.4.1</ecNumber>
    </recommendedName>
    <alternativeName>
        <fullName evidence="6">ATP-polyphosphate phosphotransferase</fullName>
    </alternativeName>
    <alternativeName>
        <fullName evidence="6">Polyphosphoric acid kinase</fullName>
    </alternativeName>
</protein>
<evidence type="ECO:0000259" key="8">
    <source>
        <dbReference type="Pfam" id="PF02503"/>
    </source>
</evidence>
<gene>
    <name evidence="6" type="primary">ppk</name>
    <name evidence="12" type="ORF">SAMN05216186_101288</name>
</gene>
<comment type="function">
    <text evidence="6 7">Catalyzes the reversible transfer of the terminal phosphate of ATP to form a long-chain polyphosphate (polyP).</text>
</comment>
<dbReference type="PIRSF" id="PIRSF015589">
    <property type="entry name" value="PP_kinase"/>
    <property type="match status" value="1"/>
</dbReference>
<organism evidence="12 13">
    <name type="scientific">Pseudomonas indica</name>
    <dbReference type="NCBI Taxonomy" id="137658"/>
    <lineage>
        <taxon>Bacteria</taxon>
        <taxon>Pseudomonadati</taxon>
        <taxon>Pseudomonadota</taxon>
        <taxon>Gammaproteobacteria</taxon>
        <taxon>Pseudomonadales</taxon>
        <taxon>Pseudomonadaceae</taxon>
        <taxon>Pseudomonas</taxon>
    </lineage>
</organism>
<feature type="binding site" evidence="6">
    <location>
        <position position="631"/>
    </location>
    <ligand>
        <name>ATP</name>
        <dbReference type="ChEBI" id="CHEBI:30616"/>
    </ligand>
</feature>
<feature type="active site" description="Phosphohistidine intermediate" evidence="6">
    <location>
        <position position="474"/>
    </location>
</feature>
<name>A0A1G8T8H9_9PSED</name>